<evidence type="ECO:0000256" key="3">
    <source>
        <dbReference type="ARBA" id="ARBA00022475"/>
    </source>
</evidence>
<gene>
    <name evidence="9" type="ORF">DRJ00_08330</name>
</gene>
<dbReference type="InterPro" id="IPR035906">
    <property type="entry name" value="MetI-like_sf"/>
</dbReference>
<evidence type="ECO:0000256" key="5">
    <source>
        <dbReference type="ARBA" id="ARBA00022989"/>
    </source>
</evidence>
<feature type="transmembrane region" description="Helical" evidence="7">
    <location>
        <begin position="90"/>
        <end position="111"/>
    </location>
</feature>
<dbReference type="AlphaFoldDB" id="A0A497E1T8"/>
<evidence type="ECO:0000256" key="2">
    <source>
        <dbReference type="ARBA" id="ARBA00022448"/>
    </source>
</evidence>
<dbReference type="GO" id="GO:0055085">
    <property type="term" value="P:transmembrane transport"/>
    <property type="evidence" value="ECO:0007669"/>
    <property type="project" value="InterPro"/>
</dbReference>
<sequence>MSRGGSSPSTHYRQLKEMLEKKKLISWLYVIPVIVILISLIIFPLLYSLYLSFSQWDMTSFGAEPHFIGIGNFAQIFTDRRFFYDLGRTAVVVIGALIVETLLGFGVALLLNRKFKGRGILLAAFLMPVMVSEVTAGLIWGLIFDATFGPLNQIIAILHLAKKPIVWLVDHPLLSVIIADIWQWSPFIMLITMAGLRALPSSPYEAAMLDGASGWQILKFITLPLITPILGVAVVLRSMDLIKMFGKIYMLTKGGPGTASETITYYIYLQAFSFWNLPYAAALSFILLAIVTFFITYFFKMITVEE</sequence>
<dbReference type="SUPFAM" id="SSF161098">
    <property type="entry name" value="MetI-like"/>
    <property type="match status" value="1"/>
</dbReference>
<dbReference type="PANTHER" id="PTHR43005">
    <property type="entry name" value="BLR7065 PROTEIN"/>
    <property type="match status" value="1"/>
</dbReference>
<comment type="subcellular location">
    <subcellularLocation>
        <location evidence="1 7">Cell membrane</location>
        <topology evidence="1 7">Multi-pass membrane protein</topology>
    </subcellularLocation>
</comment>
<feature type="domain" description="ABC transmembrane type-1" evidence="8">
    <location>
        <begin position="86"/>
        <end position="296"/>
    </location>
</feature>
<dbReference type="EMBL" id="QMPZ01000176">
    <property type="protein sequence ID" value="RLE07329.1"/>
    <property type="molecule type" value="Genomic_DNA"/>
</dbReference>
<keyword evidence="3" id="KW-1003">Cell membrane</keyword>
<feature type="transmembrane region" description="Helical" evidence="7">
    <location>
        <begin position="217"/>
        <end position="236"/>
    </location>
</feature>
<evidence type="ECO:0000313" key="9">
    <source>
        <dbReference type="EMBL" id="RLE07329.1"/>
    </source>
</evidence>
<evidence type="ECO:0000256" key="7">
    <source>
        <dbReference type="RuleBase" id="RU363032"/>
    </source>
</evidence>
<keyword evidence="5 7" id="KW-1133">Transmembrane helix</keyword>
<feature type="transmembrane region" description="Helical" evidence="7">
    <location>
        <begin position="279"/>
        <end position="299"/>
    </location>
</feature>
<dbReference type="PANTHER" id="PTHR43005:SF1">
    <property type="entry name" value="SPERMIDINE_PUTRESCINE TRANSPORT SYSTEM PERMEASE PROTEIN"/>
    <property type="match status" value="1"/>
</dbReference>
<keyword evidence="2 7" id="KW-0813">Transport</keyword>
<proteinExistence type="inferred from homology"/>
<keyword evidence="6 7" id="KW-0472">Membrane</keyword>
<organism evidence="9 10">
    <name type="scientific">Aerophobetes bacterium</name>
    <dbReference type="NCBI Taxonomy" id="2030807"/>
    <lineage>
        <taxon>Bacteria</taxon>
        <taxon>Candidatus Aerophobota</taxon>
    </lineage>
</organism>
<name>A0A497E1T8_UNCAE</name>
<dbReference type="InterPro" id="IPR035277">
    <property type="entry name" value="MalF_N"/>
</dbReference>
<accession>A0A497E1T8</accession>
<dbReference type="Gene3D" id="1.20.58.370">
    <property type="entry name" value="MalF N-terminal region-like"/>
    <property type="match status" value="1"/>
</dbReference>
<feature type="transmembrane region" description="Helical" evidence="7">
    <location>
        <begin position="120"/>
        <end position="143"/>
    </location>
</feature>
<evidence type="ECO:0000256" key="6">
    <source>
        <dbReference type="ARBA" id="ARBA00023136"/>
    </source>
</evidence>
<reference evidence="9 10" key="1">
    <citation type="submission" date="2018-06" db="EMBL/GenBank/DDBJ databases">
        <title>Extensive metabolic versatility and redundancy in microbially diverse, dynamic hydrothermal sediments.</title>
        <authorList>
            <person name="Dombrowski N."/>
            <person name="Teske A."/>
            <person name="Baker B.J."/>
        </authorList>
    </citation>
    <scope>NUCLEOTIDE SEQUENCE [LARGE SCALE GENOMIC DNA]</scope>
    <source>
        <strain evidence="9">B47_G16</strain>
    </source>
</reference>
<evidence type="ECO:0000256" key="4">
    <source>
        <dbReference type="ARBA" id="ARBA00022692"/>
    </source>
</evidence>
<dbReference type="CDD" id="cd06261">
    <property type="entry name" value="TM_PBP2"/>
    <property type="match status" value="1"/>
</dbReference>
<evidence type="ECO:0000259" key="8">
    <source>
        <dbReference type="PROSITE" id="PS50928"/>
    </source>
</evidence>
<dbReference type="SUPFAM" id="SSF160964">
    <property type="entry name" value="MalF N-terminal region-like"/>
    <property type="match status" value="1"/>
</dbReference>
<dbReference type="InterPro" id="IPR000515">
    <property type="entry name" value="MetI-like"/>
</dbReference>
<comment type="similarity">
    <text evidence="7">Belongs to the binding-protein-dependent transport system permease family.</text>
</comment>
<dbReference type="PROSITE" id="PS50928">
    <property type="entry name" value="ABC_TM1"/>
    <property type="match status" value="1"/>
</dbReference>
<feature type="transmembrane region" description="Helical" evidence="7">
    <location>
        <begin position="24"/>
        <end position="50"/>
    </location>
</feature>
<keyword evidence="4 7" id="KW-0812">Transmembrane</keyword>
<evidence type="ECO:0000256" key="1">
    <source>
        <dbReference type="ARBA" id="ARBA00004651"/>
    </source>
</evidence>
<dbReference type="GO" id="GO:0005886">
    <property type="term" value="C:plasma membrane"/>
    <property type="evidence" value="ECO:0007669"/>
    <property type="project" value="UniProtKB-SubCell"/>
</dbReference>
<evidence type="ECO:0000313" key="10">
    <source>
        <dbReference type="Proteomes" id="UP000279422"/>
    </source>
</evidence>
<dbReference type="Proteomes" id="UP000279422">
    <property type="component" value="Unassembled WGS sequence"/>
</dbReference>
<protein>
    <submittedName>
        <fullName evidence="9">Sugar ABC transporter permease</fullName>
    </submittedName>
</protein>
<dbReference type="Gene3D" id="1.10.3720.10">
    <property type="entry name" value="MetI-like"/>
    <property type="match status" value="1"/>
</dbReference>
<comment type="caution">
    <text evidence="9">The sequence shown here is derived from an EMBL/GenBank/DDBJ whole genome shotgun (WGS) entry which is preliminary data.</text>
</comment>
<dbReference type="Pfam" id="PF00528">
    <property type="entry name" value="BPD_transp_1"/>
    <property type="match status" value="1"/>
</dbReference>